<proteinExistence type="predicted"/>
<sequence length="123" mass="14437">MEHPAQKRYHYLIHSLPCCFPTDETDEEEEIIEEYPQKETRRKKVRDEIDEIEQYPQKQNYSVRQLQQPPVQHSSPANRVNMKKTIKFLERCCYSDRVGGEEGGHGTQAYLQVLGNGVTSLER</sequence>
<dbReference type="Proteomes" id="UP000823388">
    <property type="component" value="Chromosome 2N"/>
</dbReference>
<gene>
    <name evidence="1" type="ORF">PVAP13_2NG110200</name>
</gene>
<dbReference type="AlphaFoldDB" id="A0A8T0V865"/>
<name>A0A8T0V865_PANVG</name>
<dbReference type="EMBL" id="CM029040">
    <property type="protein sequence ID" value="KAG2632592.1"/>
    <property type="molecule type" value="Genomic_DNA"/>
</dbReference>
<keyword evidence="2" id="KW-1185">Reference proteome</keyword>
<protein>
    <submittedName>
        <fullName evidence="1">Uncharacterized protein</fullName>
    </submittedName>
</protein>
<evidence type="ECO:0000313" key="2">
    <source>
        <dbReference type="Proteomes" id="UP000823388"/>
    </source>
</evidence>
<evidence type="ECO:0000313" key="1">
    <source>
        <dbReference type="EMBL" id="KAG2632592.1"/>
    </source>
</evidence>
<accession>A0A8T0V865</accession>
<organism evidence="1 2">
    <name type="scientific">Panicum virgatum</name>
    <name type="common">Blackwell switchgrass</name>
    <dbReference type="NCBI Taxonomy" id="38727"/>
    <lineage>
        <taxon>Eukaryota</taxon>
        <taxon>Viridiplantae</taxon>
        <taxon>Streptophyta</taxon>
        <taxon>Embryophyta</taxon>
        <taxon>Tracheophyta</taxon>
        <taxon>Spermatophyta</taxon>
        <taxon>Magnoliopsida</taxon>
        <taxon>Liliopsida</taxon>
        <taxon>Poales</taxon>
        <taxon>Poaceae</taxon>
        <taxon>PACMAD clade</taxon>
        <taxon>Panicoideae</taxon>
        <taxon>Panicodae</taxon>
        <taxon>Paniceae</taxon>
        <taxon>Panicinae</taxon>
        <taxon>Panicum</taxon>
        <taxon>Panicum sect. Hiantes</taxon>
    </lineage>
</organism>
<reference evidence="1" key="1">
    <citation type="submission" date="2020-05" db="EMBL/GenBank/DDBJ databases">
        <title>WGS assembly of Panicum virgatum.</title>
        <authorList>
            <person name="Lovell J.T."/>
            <person name="Jenkins J."/>
            <person name="Shu S."/>
            <person name="Juenger T.E."/>
            <person name="Schmutz J."/>
        </authorList>
    </citation>
    <scope>NUCLEOTIDE SEQUENCE</scope>
    <source>
        <strain evidence="1">AP13</strain>
    </source>
</reference>
<comment type="caution">
    <text evidence="1">The sequence shown here is derived from an EMBL/GenBank/DDBJ whole genome shotgun (WGS) entry which is preliminary data.</text>
</comment>